<evidence type="ECO:0000313" key="2">
    <source>
        <dbReference type="Proteomes" id="UP000789405"/>
    </source>
</evidence>
<dbReference type="AlphaFoldDB" id="A0A9N9P1H7"/>
<keyword evidence="2" id="KW-1185">Reference proteome</keyword>
<comment type="caution">
    <text evidence="1">The sequence shown here is derived from an EMBL/GenBank/DDBJ whole genome shotgun (WGS) entry which is preliminary data.</text>
</comment>
<accession>A0A9N9P1H7</accession>
<name>A0A9N9P1H7_9GLOM</name>
<dbReference type="Proteomes" id="UP000789405">
    <property type="component" value="Unassembled WGS sequence"/>
</dbReference>
<reference evidence="1" key="1">
    <citation type="submission" date="2021-06" db="EMBL/GenBank/DDBJ databases">
        <authorList>
            <person name="Kallberg Y."/>
            <person name="Tangrot J."/>
            <person name="Rosling A."/>
        </authorList>
    </citation>
    <scope>NUCLEOTIDE SEQUENCE</scope>
    <source>
        <strain evidence="1">MA453B</strain>
    </source>
</reference>
<gene>
    <name evidence="1" type="ORF">DERYTH_LOCUS19661</name>
</gene>
<sequence>GEEIICVVKAKTNNFEHGFTQNLVQLQSACEAESIRINLQQLRKIVISMLAKNQLKHLSLDQGMPDPG</sequence>
<dbReference type="EMBL" id="CAJVPY010021907">
    <property type="protein sequence ID" value="CAG8781161.1"/>
    <property type="molecule type" value="Genomic_DNA"/>
</dbReference>
<evidence type="ECO:0000313" key="1">
    <source>
        <dbReference type="EMBL" id="CAG8781161.1"/>
    </source>
</evidence>
<proteinExistence type="predicted"/>
<organism evidence="1 2">
    <name type="scientific">Dentiscutata erythropus</name>
    <dbReference type="NCBI Taxonomy" id="1348616"/>
    <lineage>
        <taxon>Eukaryota</taxon>
        <taxon>Fungi</taxon>
        <taxon>Fungi incertae sedis</taxon>
        <taxon>Mucoromycota</taxon>
        <taxon>Glomeromycotina</taxon>
        <taxon>Glomeromycetes</taxon>
        <taxon>Diversisporales</taxon>
        <taxon>Gigasporaceae</taxon>
        <taxon>Dentiscutata</taxon>
    </lineage>
</organism>
<feature type="non-terminal residue" evidence="1">
    <location>
        <position position="1"/>
    </location>
</feature>
<protein>
    <submittedName>
        <fullName evidence="1">23436_t:CDS:1</fullName>
    </submittedName>
</protein>